<protein>
    <submittedName>
        <fullName evidence="2">Uncharacterized protein</fullName>
    </submittedName>
</protein>
<gene>
    <name evidence="2" type="ORF">IRJ41_017693</name>
</gene>
<comment type="caution">
    <text evidence="2">The sequence shown here is derived from an EMBL/GenBank/DDBJ whole genome shotgun (WGS) entry which is preliminary data.</text>
</comment>
<sequence length="192" mass="21922">LPVGPRIRRLPGLPLLSTVLCVASGERVRPLCTRPRTPGTCRRINHVLTAGTAEYLEDTLDWRKVGWSFLESRGTYLGAEKYRQNSVDVLNDPISFQSQHHYALLILKVRALEKTHGFEMSVYTAFDIQKRCLSQYGARTPLRVCMREHTSIICIYARIDLKASIGVSWHSFAMSHAWTTHRKNNVVQYGHD</sequence>
<dbReference type="Proteomes" id="UP001059041">
    <property type="component" value="Linkage Group LG13"/>
</dbReference>
<keyword evidence="3" id="KW-1185">Reference proteome</keyword>
<dbReference type="AlphaFoldDB" id="A0A9W7TSJ8"/>
<proteinExistence type="predicted"/>
<accession>A0A9W7TSJ8</accession>
<dbReference type="EMBL" id="JAFHDT010000013">
    <property type="protein sequence ID" value="KAI7801801.1"/>
    <property type="molecule type" value="Genomic_DNA"/>
</dbReference>
<keyword evidence="1" id="KW-0732">Signal</keyword>
<feature type="signal peptide" evidence="1">
    <location>
        <begin position="1"/>
        <end position="25"/>
    </location>
</feature>
<evidence type="ECO:0000313" key="3">
    <source>
        <dbReference type="Proteomes" id="UP001059041"/>
    </source>
</evidence>
<reference evidence="2" key="1">
    <citation type="submission" date="2021-02" db="EMBL/GenBank/DDBJ databases">
        <title>Comparative genomics reveals that relaxation of natural selection precedes convergent phenotypic evolution of cavefish.</title>
        <authorList>
            <person name="Peng Z."/>
        </authorList>
    </citation>
    <scope>NUCLEOTIDE SEQUENCE</scope>
    <source>
        <tissue evidence="2">Muscle</tissue>
    </source>
</reference>
<name>A0A9W7TSJ8_TRIRA</name>
<evidence type="ECO:0000256" key="1">
    <source>
        <dbReference type="SAM" id="SignalP"/>
    </source>
</evidence>
<evidence type="ECO:0000313" key="2">
    <source>
        <dbReference type="EMBL" id="KAI7801801.1"/>
    </source>
</evidence>
<organism evidence="2 3">
    <name type="scientific">Triplophysa rosa</name>
    <name type="common">Cave loach</name>
    <dbReference type="NCBI Taxonomy" id="992332"/>
    <lineage>
        <taxon>Eukaryota</taxon>
        <taxon>Metazoa</taxon>
        <taxon>Chordata</taxon>
        <taxon>Craniata</taxon>
        <taxon>Vertebrata</taxon>
        <taxon>Euteleostomi</taxon>
        <taxon>Actinopterygii</taxon>
        <taxon>Neopterygii</taxon>
        <taxon>Teleostei</taxon>
        <taxon>Ostariophysi</taxon>
        <taxon>Cypriniformes</taxon>
        <taxon>Nemacheilidae</taxon>
        <taxon>Triplophysa</taxon>
    </lineage>
</organism>
<feature type="non-terminal residue" evidence="2">
    <location>
        <position position="192"/>
    </location>
</feature>
<feature type="chain" id="PRO_5040937877" evidence="1">
    <location>
        <begin position="26"/>
        <end position="192"/>
    </location>
</feature>